<keyword evidence="3" id="KW-1185">Reference proteome</keyword>
<reference evidence="2 3" key="1">
    <citation type="journal article" date="2017" name="Mol. Ecol.">
        <title>Comparative and population genomic landscape of Phellinus noxius: A hypervariable fungus causing root rot in trees.</title>
        <authorList>
            <person name="Chung C.L."/>
            <person name="Lee T.J."/>
            <person name="Akiba M."/>
            <person name="Lee H.H."/>
            <person name="Kuo T.H."/>
            <person name="Liu D."/>
            <person name="Ke H.M."/>
            <person name="Yokoi T."/>
            <person name="Roa M.B."/>
            <person name="Lu M.J."/>
            <person name="Chang Y.Y."/>
            <person name="Ann P.J."/>
            <person name="Tsai J.N."/>
            <person name="Chen C.Y."/>
            <person name="Tzean S.S."/>
            <person name="Ota Y."/>
            <person name="Hattori T."/>
            <person name="Sahashi N."/>
            <person name="Liou R.F."/>
            <person name="Kikuchi T."/>
            <person name="Tsai I.J."/>
        </authorList>
    </citation>
    <scope>NUCLEOTIDE SEQUENCE [LARGE SCALE GENOMIC DNA]</scope>
    <source>
        <strain evidence="2 3">FFPRI411160</strain>
    </source>
</reference>
<dbReference type="AlphaFoldDB" id="A0A286UJY2"/>
<dbReference type="GO" id="GO:0006261">
    <property type="term" value="P:DNA-templated DNA replication"/>
    <property type="evidence" value="ECO:0007669"/>
    <property type="project" value="TreeGrafter"/>
</dbReference>
<feature type="compositionally biased region" description="Low complexity" evidence="1">
    <location>
        <begin position="56"/>
        <end position="72"/>
    </location>
</feature>
<dbReference type="Pfam" id="PF04081">
    <property type="entry name" value="DNA_pol_delta_4"/>
    <property type="match status" value="1"/>
</dbReference>
<proteinExistence type="predicted"/>
<feature type="region of interest" description="Disordered" evidence="1">
    <location>
        <begin position="1"/>
        <end position="32"/>
    </location>
</feature>
<sequence>MAPTSKPKTLKQGTLSFTSVKRGAPATASGKANLKPKAIAPAISTIKLPNEESRRPISTRSISNSSTISISTSEDDDDVIPLPSSEAPLKSVKRLKTSNGYTRPSLKPKAPANDSSSEEEPDILRDDLNVIEKTKGVSKLYSNARFLMGEMPPIHAEEQSKIHHILRIFDTSYEYGPCVGMTRLERWERAHAFGLNPPPEVRQILMTEQAYKNDEYKQSIFYGDV</sequence>
<feature type="region of interest" description="Disordered" evidence="1">
    <location>
        <begin position="45"/>
        <end position="124"/>
    </location>
</feature>
<dbReference type="GO" id="GO:0003887">
    <property type="term" value="F:DNA-directed DNA polymerase activity"/>
    <property type="evidence" value="ECO:0007669"/>
    <property type="project" value="TreeGrafter"/>
</dbReference>
<name>A0A286UJY2_9AGAM</name>
<accession>A0A286UJY2</accession>
<organism evidence="2 3">
    <name type="scientific">Pyrrhoderma noxium</name>
    <dbReference type="NCBI Taxonomy" id="2282107"/>
    <lineage>
        <taxon>Eukaryota</taxon>
        <taxon>Fungi</taxon>
        <taxon>Dikarya</taxon>
        <taxon>Basidiomycota</taxon>
        <taxon>Agaricomycotina</taxon>
        <taxon>Agaricomycetes</taxon>
        <taxon>Hymenochaetales</taxon>
        <taxon>Hymenochaetaceae</taxon>
        <taxon>Pyrrhoderma</taxon>
    </lineage>
</organism>
<comment type="caution">
    <text evidence="2">The sequence shown here is derived from an EMBL/GenBank/DDBJ whole genome shotgun (WGS) entry which is preliminary data.</text>
</comment>
<dbReference type="Proteomes" id="UP000217199">
    <property type="component" value="Unassembled WGS sequence"/>
</dbReference>
<protein>
    <submittedName>
        <fullName evidence="2">Dna polymerase subunit delta-4</fullName>
    </submittedName>
</protein>
<dbReference type="GO" id="GO:0000731">
    <property type="term" value="P:DNA synthesis involved in DNA repair"/>
    <property type="evidence" value="ECO:0007669"/>
    <property type="project" value="InterPro"/>
</dbReference>
<evidence type="ECO:0000256" key="1">
    <source>
        <dbReference type="SAM" id="MobiDB-lite"/>
    </source>
</evidence>
<dbReference type="InterPro" id="IPR007218">
    <property type="entry name" value="DNA_pol_delta_4"/>
</dbReference>
<dbReference type="PANTHER" id="PTHR14303:SF0">
    <property type="entry name" value="DNA POLYMERASE DELTA SUBUNIT 4"/>
    <property type="match status" value="1"/>
</dbReference>
<dbReference type="EMBL" id="NBII01000004">
    <property type="protein sequence ID" value="PAV19784.1"/>
    <property type="molecule type" value="Genomic_DNA"/>
</dbReference>
<dbReference type="GO" id="GO:0043625">
    <property type="term" value="C:delta DNA polymerase complex"/>
    <property type="evidence" value="ECO:0007669"/>
    <property type="project" value="TreeGrafter"/>
</dbReference>
<evidence type="ECO:0000313" key="2">
    <source>
        <dbReference type="EMBL" id="PAV19784.1"/>
    </source>
</evidence>
<dbReference type="STRING" id="2282107.A0A286UJY2"/>
<dbReference type="OrthoDB" id="337486at2759"/>
<dbReference type="InParanoid" id="A0A286UJY2"/>
<gene>
    <name evidence="2" type="ORF">PNOK_0471800</name>
</gene>
<evidence type="ECO:0000313" key="3">
    <source>
        <dbReference type="Proteomes" id="UP000217199"/>
    </source>
</evidence>
<dbReference type="PANTHER" id="PTHR14303">
    <property type="entry name" value="DNA POLYMERASE DELTA SUBUNIT 4"/>
    <property type="match status" value="1"/>
</dbReference>